<sequence length="87" mass="9484">MLSSSSHKLFKKSPELDAAANCILQIYFKDIAESSKLGKADKIVKGEDAVCDLIARTDEIPMTLIGIDTFLKWHDTAGKGLMIVSLS</sequence>
<evidence type="ECO:0000313" key="1">
    <source>
        <dbReference type="EMBL" id="KIO12142.1"/>
    </source>
</evidence>
<evidence type="ECO:0000313" key="2">
    <source>
        <dbReference type="Proteomes" id="UP000054217"/>
    </source>
</evidence>
<protein>
    <submittedName>
        <fullName evidence="1">Uncharacterized protein</fullName>
    </submittedName>
</protein>
<dbReference type="HOGENOM" id="CLU_148827_0_0_1"/>
<dbReference type="InParanoid" id="A0A0C3KRF8"/>
<name>A0A0C3KRF8_PISTI</name>
<proteinExistence type="predicted"/>
<organism evidence="1 2">
    <name type="scientific">Pisolithus tinctorius Marx 270</name>
    <dbReference type="NCBI Taxonomy" id="870435"/>
    <lineage>
        <taxon>Eukaryota</taxon>
        <taxon>Fungi</taxon>
        <taxon>Dikarya</taxon>
        <taxon>Basidiomycota</taxon>
        <taxon>Agaricomycotina</taxon>
        <taxon>Agaricomycetes</taxon>
        <taxon>Agaricomycetidae</taxon>
        <taxon>Boletales</taxon>
        <taxon>Sclerodermatineae</taxon>
        <taxon>Pisolithaceae</taxon>
        <taxon>Pisolithus</taxon>
    </lineage>
</organism>
<gene>
    <name evidence="1" type="ORF">M404DRAFT_19990</name>
</gene>
<reference evidence="2" key="2">
    <citation type="submission" date="2015-01" db="EMBL/GenBank/DDBJ databases">
        <title>Evolutionary Origins and Diversification of the Mycorrhizal Mutualists.</title>
        <authorList>
            <consortium name="DOE Joint Genome Institute"/>
            <consortium name="Mycorrhizal Genomics Consortium"/>
            <person name="Kohler A."/>
            <person name="Kuo A."/>
            <person name="Nagy L.G."/>
            <person name="Floudas D."/>
            <person name="Copeland A."/>
            <person name="Barry K.W."/>
            <person name="Cichocki N."/>
            <person name="Veneault-Fourrey C."/>
            <person name="LaButti K."/>
            <person name="Lindquist E.A."/>
            <person name="Lipzen A."/>
            <person name="Lundell T."/>
            <person name="Morin E."/>
            <person name="Murat C."/>
            <person name="Riley R."/>
            <person name="Ohm R."/>
            <person name="Sun H."/>
            <person name="Tunlid A."/>
            <person name="Henrissat B."/>
            <person name="Grigoriev I.V."/>
            <person name="Hibbett D.S."/>
            <person name="Martin F."/>
        </authorList>
    </citation>
    <scope>NUCLEOTIDE SEQUENCE [LARGE SCALE GENOMIC DNA]</scope>
    <source>
        <strain evidence="2">Marx 270</strain>
    </source>
</reference>
<dbReference type="Proteomes" id="UP000054217">
    <property type="component" value="Unassembled WGS sequence"/>
</dbReference>
<reference evidence="1 2" key="1">
    <citation type="submission" date="2014-04" db="EMBL/GenBank/DDBJ databases">
        <authorList>
            <consortium name="DOE Joint Genome Institute"/>
            <person name="Kuo A."/>
            <person name="Kohler A."/>
            <person name="Costa M.D."/>
            <person name="Nagy L.G."/>
            <person name="Floudas D."/>
            <person name="Copeland A."/>
            <person name="Barry K.W."/>
            <person name="Cichocki N."/>
            <person name="Veneault-Fourrey C."/>
            <person name="LaButti K."/>
            <person name="Lindquist E.A."/>
            <person name="Lipzen A."/>
            <person name="Lundell T."/>
            <person name="Morin E."/>
            <person name="Murat C."/>
            <person name="Sun H."/>
            <person name="Tunlid A."/>
            <person name="Henrissat B."/>
            <person name="Grigoriev I.V."/>
            <person name="Hibbett D.S."/>
            <person name="Martin F."/>
            <person name="Nordberg H.P."/>
            <person name="Cantor M.N."/>
            <person name="Hua S.X."/>
        </authorList>
    </citation>
    <scope>NUCLEOTIDE SEQUENCE [LARGE SCALE GENOMIC DNA]</scope>
    <source>
        <strain evidence="1 2">Marx 270</strain>
    </source>
</reference>
<dbReference type="AlphaFoldDB" id="A0A0C3KRF8"/>
<keyword evidence="2" id="KW-1185">Reference proteome</keyword>
<dbReference type="OrthoDB" id="2683229at2759"/>
<dbReference type="EMBL" id="KN831948">
    <property type="protein sequence ID" value="KIO12142.1"/>
    <property type="molecule type" value="Genomic_DNA"/>
</dbReference>
<accession>A0A0C3KRF8</accession>